<dbReference type="Proteomes" id="UP001056120">
    <property type="component" value="Linkage Group LG11"/>
</dbReference>
<evidence type="ECO:0000313" key="1">
    <source>
        <dbReference type="EMBL" id="KAI3797651.1"/>
    </source>
</evidence>
<proteinExistence type="predicted"/>
<sequence>MKFVTPELLPTVSYQSIIVQDITTLPTPAFITWNTKEIQSSMPLKRLTKKEVKPKKAKQKLSAATKSTVDKLKSSAAKSAADKAKPSAARVSTTDKAKSKAKPSAAKNVAT</sequence>
<reference evidence="2" key="1">
    <citation type="journal article" date="2022" name="Mol. Ecol. Resour.">
        <title>The genomes of chicory, endive, great burdock and yacon provide insights into Asteraceae palaeo-polyploidization history and plant inulin production.</title>
        <authorList>
            <person name="Fan W."/>
            <person name="Wang S."/>
            <person name="Wang H."/>
            <person name="Wang A."/>
            <person name="Jiang F."/>
            <person name="Liu H."/>
            <person name="Zhao H."/>
            <person name="Xu D."/>
            <person name="Zhang Y."/>
        </authorList>
    </citation>
    <scope>NUCLEOTIDE SEQUENCE [LARGE SCALE GENOMIC DNA]</scope>
    <source>
        <strain evidence="2">cv. Yunnan</strain>
    </source>
</reference>
<organism evidence="1 2">
    <name type="scientific">Smallanthus sonchifolius</name>
    <dbReference type="NCBI Taxonomy" id="185202"/>
    <lineage>
        <taxon>Eukaryota</taxon>
        <taxon>Viridiplantae</taxon>
        <taxon>Streptophyta</taxon>
        <taxon>Embryophyta</taxon>
        <taxon>Tracheophyta</taxon>
        <taxon>Spermatophyta</taxon>
        <taxon>Magnoliopsida</taxon>
        <taxon>eudicotyledons</taxon>
        <taxon>Gunneridae</taxon>
        <taxon>Pentapetalae</taxon>
        <taxon>asterids</taxon>
        <taxon>campanulids</taxon>
        <taxon>Asterales</taxon>
        <taxon>Asteraceae</taxon>
        <taxon>Asteroideae</taxon>
        <taxon>Heliantheae alliance</taxon>
        <taxon>Millerieae</taxon>
        <taxon>Smallanthus</taxon>
    </lineage>
</organism>
<comment type="caution">
    <text evidence="1">The sequence shown here is derived from an EMBL/GenBank/DDBJ whole genome shotgun (WGS) entry which is preliminary data.</text>
</comment>
<protein>
    <submittedName>
        <fullName evidence="1">Uncharacterized protein</fullName>
    </submittedName>
</protein>
<evidence type="ECO:0000313" key="2">
    <source>
        <dbReference type="Proteomes" id="UP001056120"/>
    </source>
</evidence>
<reference evidence="1 2" key="2">
    <citation type="journal article" date="2022" name="Mol. Ecol. Resour.">
        <title>The genomes of chicory, endive, great burdock and yacon provide insights into Asteraceae paleo-polyploidization history and plant inulin production.</title>
        <authorList>
            <person name="Fan W."/>
            <person name="Wang S."/>
            <person name="Wang H."/>
            <person name="Wang A."/>
            <person name="Jiang F."/>
            <person name="Liu H."/>
            <person name="Zhao H."/>
            <person name="Xu D."/>
            <person name="Zhang Y."/>
        </authorList>
    </citation>
    <scope>NUCLEOTIDE SEQUENCE [LARGE SCALE GENOMIC DNA]</scope>
    <source>
        <strain evidence="2">cv. Yunnan</strain>
        <tissue evidence="1">Leaves</tissue>
    </source>
</reference>
<accession>A0ACB9HQY2</accession>
<dbReference type="EMBL" id="CM042028">
    <property type="protein sequence ID" value="KAI3797651.1"/>
    <property type="molecule type" value="Genomic_DNA"/>
</dbReference>
<keyword evidence="2" id="KW-1185">Reference proteome</keyword>
<name>A0ACB9HQY2_9ASTR</name>
<gene>
    <name evidence="1" type="ORF">L1987_32912</name>
</gene>